<gene>
    <name evidence="1" type="ORF">CSSPTR1EN2_LOCUS18156</name>
</gene>
<evidence type="ECO:0000313" key="2">
    <source>
        <dbReference type="Proteomes" id="UP001497512"/>
    </source>
</evidence>
<evidence type="ECO:0000313" key="1">
    <source>
        <dbReference type="EMBL" id="CAK9226272.1"/>
    </source>
</evidence>
<reference evidence="1" key="1">
    <citation type="submission" date="2024-02" db="EMBL/GenBank/DDBJ databases">
        <authorList>
            <consortium name="ELIXIR-Norway"/>
            <consortium name="Elixir Norway"/>
        </authorList>
    </citation>
    <scope>NUCLEOTIDE SEQUENCE</scope>
</reference>
<organism evidence="1 2">
    <name type="scientific">Sphagnum troendelagicum</name>
    <dbReference type="NCBI Taxonomy" id="128251"/>
    <lineage>
        <taxon>Eukaryota</taxon>
        <taxon>Viridiplantae</taxon>
        <taxon>Streptophyta</taxon>
        <taxon>Embryophyta</taxon>
        <taxon>Bryophyta</taxon>
        <taxon>Sphagnophytina</taxon>
        <taxon>Sphagnopsida</taxon>
        <taxon>Sphagnales</taxon>
        <taxon>Sphagnaceae</taxon>
        <taxon>Sphagnum</taxon>
    </lineage>
</organism>
<proteinExistence type="predicted"/>
<name>A0ABP0UP24_9BRYO</name>
<keyword evidence="2" id="KW-1185">Reference proteome</keyword>
<accession>A0ABP0UP24</accession>
<sequence length="85" mass="8824">MSSGGTDEAVPVLRQPASQPAARVLTRAYTPTGLWGREGKGRKHERAVRFVAAAAAAAAVLLNWQPPERDYVSGKAGPSVGPSGI</sequence>
<protein>
    <submittedName>
        <fullName evidence="1">Uncharacterized protein</fullName>
    </submittedName>
</protein>
<dbReference type="Proteomes" id="UP001497512">
    <property type="component" value="Chromosome 5"/>
</dbReference>
<dbReference type="EMBL" id="OZ019897">
    <property type="protein sequence ID" value="CAK9226272.1"/>
    <property type="molecule type" value="Genomic_DNA"/>
</dbReference>